<accession>A0A0C3QQN3</accession>
<dbReference type="EMBL" id="KN822977">
    <property type="protein sequence ID" value="KIO29894.1"/>
    <property type="molecule type" value="Genomic_DNA"/>
</dbReference>
<reference evidence="3" key="2">
    <citation type="submission" date="2015-01" db="EMBL/GenBank/DDBJ databases">
        <title>Evolutionary Origins and Diversification of the Mycorrhizal Mutualists.</title>
        <authorList>
            <consortium name="DOE Joint Genome Institute"/>
            <consortium name="Mycorrhizal Genomics Consortium"/>
            <person name="Kohler A."/>
            <person name="Kuo A."/>
            <person name="Nagy L.G."/>
            <person name="Floudas D."/>
            <person name="Copeland A."/>
            <person name="Barry K.W."/>
            <person name="Cichocki N."/>
            <person name="Veneault-Fourrey C."/>
            <person name="LaButti K."/>
            <person name="Lindquist E.A."/>
            <person name="Lipzen A."/>
            <person name="Lundell T."/>
            <person name="Morin E."/>
            <person name="Murat C."/>
            <person name="Riley R."/>
            <person name="Ohm R."/>
            <person name="Sun H."/>
            <person name="Tunlid A."/>
            <person name="Henrissat B."/>
            <person name="Grigoriev I.V."/>
            <person name="Hibbett D.S."/>
            <person name="Martin F."/>
        </authorList>
    </citation>
    <scope>NUCLEOTIDE SEQUENCE [LARGE SCALE GENOMIC DNA]</scope>
    <source>
        <strain evidence="3">MUT 4182</strain>
    </source>
</reference>
<evidence type="ECO:0000313" key="3">
    <source>
        <dbReference type="Proteomes" id="UP000054248"/>
    </source>
</evidence>
<organism evidence="2 3">
    <name type="scientific">Tulasnella calospora MUT 4182</name>
    <dbReference type="NCBI Taxonomy" id="1051891"/>
    <lineage>
        <taxon>Eukaryota</taxon>
        <taxon>Fungi</taxon>
        <taxon>Dikarya</taxon>
        <taxon>Basidiomycota</taxon>
        <taxon>Agaricomycotina</taxon>
        <taxon>Agaricomycetes</taxon>
        <taxon>Cantharellales</taxon>
        <taxon>Tulasnellaceae</taxon>
        <taxon>Tulasnella</taxon>
    </lineage>
</organism>
<feature type="compositionally biased region" description="Basic and acidic residues" evidence="1">
    <location>
        <begin position="41"/>
        <end position="65"/>
    </location>
</feature>
<protein>
    <submittedName>
        <fullName evidence="2">Uncharacterized protein</fullName>
    </submittedName>
</protein>
<sequence>MRTGSEAIVNQSSRGGESCRVHYVQFRNWPFEGKKKHNKRKREERDVSTNVPRDRNVDKRGTKKISEITKPRFVKARIAERKTLIDE</sequence>
<reference evidence="2 3" key="1">
    <citation type="submission" date="2014-04" db="EMBL/GenBank/DDBJ databases">
        <authorList>
            <consortium name="DOE Joint Genome Institute"/>
            <person name="Kuo A."/>
            <person name="Girlanda M."/>
            <person name="Perotto S."/>
            <person name="Kohler A."/>
            <person name="Nagy L.G."/>
            <person name="Floudas D."/>
            <person name="Copeland A."/>
            <person name="Barry K.W."/>
            <person name="Cichocki N."/>
            <person name="Veneault-Fourrey C."/>
            <person name="LaButti K."/>
            <person name="Lindquist E.A."/>
            <person name="Lipzen A."/>
            <person name="Lundell T."/>
            <person name="Morin E."/>
            <person name="Murat C."/>
            <person name="Sun H."/>
            <person name="Tunlid A."/>
            <person name="Henrissat B."/>
            <person name="Grigoriev I.V."/>
            <person name="Hibbett D.S."/>
            <person name="Martin F."/>
            <person name="Nordberg H.P."/>
            <person name="Cantor M.N."/>
            <person name="Hua S.X."/>
        </authorList>
    </citation>
    <scope>NUCLEOTIDE SEQUENCE [LARGE SCALE GENOMIC DNA]</scope>
    <source>
        <strain evidence="2 3">MUT 4182</strain>
    </source>
</reference>
<evidence type="ECO:0000313" key="2">
    <source>
        <dbReference type="EMBL" id="KIO29894.1"/>
    </source>
</evidence>
<name>A0A0C3QQN3_9AGAM</name>
<evidence type="ECO:0000256" key="1">
    <source>
        <dbReference type="SAM" id="MobiDB-lite"/>
    </source>
</evidence>
<dbReference type="HOGENOM" id="CLU_2484983_0_0_1"/>
<keyword evidence="3" id="KW-1185">Reference proteome</keyword>
<dbReference type="Proteomes" id="UP000054248">
    <property type="component" value="Unassembled WGS sequence"/>
</dbReference>
<feature type="region of interest" description="Disordered" evidence="1">
    <location>
        <begin position="30"/>
        <end position="65"/>
    </location>
</feature>
<proteinExistence type="predicted"/>
<dbReference type="AlphaFoldDB" id="A0A0C3QQN3"/>
<gene>
    <name evidence="2" type="ORF">M407DRAFT_161013</name>
</gene>